<keyword evidence="2" id="KW-0645">Protease</keyword>
<evidence type="ECO:0000256" key="1">
    <source>
        <dbReference type="ARBA" id="ARBA00006247"/>
    </source>
</evidence>
<dbReference type="OrthoDB" id="3064516at2759"/>
<evidence type="ECO:0000256" key="7">
    <source>
        <dbReference type="PIRSR" id="PIRSR037217-2"/>
    </source>
</evidence>
<dbReference type="AlphaFoldDB" id="A0A1G4IMI4"/>
<dbReference type="GO" id="GO:0004181">
    <property type="term" value="F:metallocarboxypeptidase activity"/>
    <property type="evidence" value="ECO:0007669"/>
    <property type="project" value="InterPro"/>
</dbReference>
<feature type="binding site" evidence="7">
    <location>
        <position position="161"/>
    </location>
    <ligand>
        <name>Zn(2+)</name>
        <dbReference type="ChEBI" id="CHEBI:29105"/>
        <label>2</label>
    </ligand>
</feature>
<dbReference type="Gene3D" id="3.40.630.10">
    <property type="entry name" value="Zn peptidases"/>
    <property type="match status" value="1"/>
</dbReference>
<feature type="binding site" evidence="7">
    <location>
        <position position="233"/>
    </location>
    <ligand>
        <name>Zn(2+)</name>
        <dbReference type="ChEBI" id="CHEBI:29105"/>
        <label>1</label>
    </ligand>
</feature>
<dbReference type="CDD" id="cd05674">
    <property type="entry name" value="M20_yscS"/>
    <property type="match status" value="1"/>
</dbReference>
<organism evidence="10 11">
    <name type="scientific">Lachancea dasiensis</name>
    <dbReference type="NCBI Taxonomy" id="1072105"/>
    <lineage>
        <taxon>Eukaryota</taxon>
        <taxon>Fungi</taxon>
        <taxon>Dikarya</taxon>
        <taxon>Ascomycota</taxon>
        <taxon>Saccharomycotina</taxon>
        <taxon>Saccharomycetes</taxon>
        <taxon>Saccharomycetales</taxon>
        <taxon>Saccharomycetaceae</taxon>
        <taxon>Lachancea</taxon>
    </lineage>
</organism>
<keyword evidence="11" id="KW-1185">Reference proteome</keyword>
<evidence type="ECO:0000256" key="6">
    <source>
        <dbReference type="PIRSR" id="PIRSR037217-1"/>
    </source>
</evidence>
<dbReference type="Pfam" id="PF01546">
    <property type="entry name" value="Peptidase_M20"/>
    <property type="match status" value="1"/>
</dbReference>
<dbReference type="Proteomes" id="UP000190274">
    <property type="component" value="Chromosome A"/>
</dbReference>
<dbReference type="PANTHER" id="PTHR45962">
    <property type="entry name" value="N-FATTY-ACYL-AMINO ACID SYNTHASE/HYDROLASE PM20D1"/>
    <property type="match status" value="1"/>
</dbReference>
<evidence type="ECO:0000313" key="10">
    <source>
        <dbReference type="EMBL" id="SCU77860.1"/>
    </source>
</evidence>
<proteinExistence type="inferred from homology"/>
<feature type="active site" description="Proton acceptor" evidence="6">
    <location>
        <position position="232"/>
    </location>
</feature>
<evidence type="ECO:0000256" key="3">
    <source>
        <dbReference type="ARBA" id="ARBA00022723"/>
    </source>
</evidence>
<feature type="domain" description="Peptidase M20 dimerisation" evidence="9">
    <location>
        <begin position="278"/>
        <end position="427"/>
    </location>
</feature>
<dbReference type="Pfam" id="PF07687">
    <property type="entry name" value="M20_dimer"/>
    <property type="match status" value="1"/>
</dbReference>
<dbReference type="STRING" id="1266660.A0A1G4IMI4"/>
<sequence length="574" mass="63096">MSDYQATGENRTIFQRKNKAISLALKIAVLVILTLVSLTVYKLGFDSENEVICTECDSYGALEPAFTSSLDKILYNREYKQSIIDKLAGAIQIPTEIFDDSPEPSPDVQLWQNFQKLHDYLEQQFPELYAEVDVEKVGGYGLLYTWKGLNSTLKPLVLMAHQDVVPVEPSTVDLWTHPPFSGFYNETEDLIYGRGACDTKPLVISHLEAVELLIKDGFKPQRTVLISLGCDEEAAGACAAKLAEHIEKKYGRDSVYAILDEGGGVLEENGSYFALPMTAEKGYLDAEITLFTPGGHSSVPPDHTSIGILSEFMVDLEKDIYETHVGEHNPALDMLKCLTKFGAIKNKDLERHLLNSASKKKLAEALDAEPVYKYLFKTSQALDIISGGIKANALPESVSVLLNNRIDIQSSVNETAERILGHIRATADKFDLGIEIMIGRDAKEGEVQVIKPTTPNGHFIFKLMDPLEPAPVSPTLGSEIWKILAGTTVSTYKTKAFGGKHSDVYLTPGMGGGNTDTKSYWNLTKNIYRYGGALALPGSNEHTVDEKNSGASLVSGVAFMYQFIPNVDIYSTEA</sequence>
<feature type="binding site" evidence="7">
    <location>
        <position position="542"/>
    </location>
    <ligand>
        <name>Zn(2+)</name>
        <dbReference type="ChEBI" id="CHEBI:29105"/>
        <label>1</label>
    </ligand>
</feature>
<gene>
    <name evidence="10" type="ORF">LADA_0A02586G</name>
</gene>
<dbReference type="InterPro" id="IPR017141">
    <property type="entry name" value="Pept_M20_carboxypep"/>
</dbReference>
<reference evidence="10 11" key="1">
    <citation type="submission" date="2016-03" db="EMBL/GenBank/DDBJ databases">
        <authorList>
            <person name="Devillers H."/>
        </authorList>
    </citation>
    <scope>NUCLEOTIDE SEQUENCE [LARGE SCALE GENOMIC DNA]</scope>
    <source>
        <strain evidence="10">CBS 10888</strain>
    </source>
</reference>
<feature type="binding site" evidence="7">
    <location>
        <position position="198"/>
    </location>
    <ligand>
        <name>Zn(2+)</name>
        <dbReference type="ChEBI" id="CHEBI:29105"/>
        <label>1</label>
    </ligand>
</feature>
<feature type="binding site" evidence="7">
    <location>
        <position position="260"/>
    </location>
    <ligand>
        <name>Zn(2+)</name>
        <dbReference type="ChEBI" id="CHEBI:29105"/>
        <label>2</label>
    </ligand>
</feature>
<accession>A0A1G4IMI4</accession>
<dbReference type="InterPro" id="IPR047177">
    <property type="entry name" value="Pept_M20A"/>
</dbReference>
<feature type="binding site" evidence="7">
    <location>
        <position position="198"/>
    </location>
    <ligand>
        <name>Zn(2+)</name>
        <dbReference type="ChEBI" id="CHEBI:29105"/>
        <label>2</label>
    </ligand>
</feature>
<evidence type="ECO:0000256" key="2">
    <source>
        <dbReference type="ARBA" id="ARBA00022670"/>
    </source>
</evidence>
<dbReference type="GO" id="GO:0046872">
    <property type="term" value="F:metal ion binding"/>
    <property type="evidence" value="ECO:0007669"/>
    <property type="project" value="UniProtKB-KW"/>
</dbReference>
<keyword evidence="8" id="KW-0472">Membrane</keyword>
<dbReference type="PANTHER" id="PTHR45962:SF1">
    <property type="entry name" value="N-FATTY-ACYL-AMINO ACID SYNTHASE_HYDROLASE PM20D1"/>
    <property type="match status" value="1"/>
</dbReference>
<keyword evidence="3 7" id="KW-0479">Metal-binding</keyword>
<evidence type="ECO:0000313" key="11">
    <source>
        <dbReference type="Proteomes" id="UP000190274"/>
    </source>
</evidence>
<evidence type="ECO:0000256" key="4">
    <source>
        <dbReference type="ARBA" id="ARBA00022801"/>
    </source>
</evidence>
<dbReference type="SUPFAM" id="SSF55031">
    <property type="entry name" value="Bacterial exopeptidase dimerisation domain"/>
    <property type="match status" value="1"/>
</dbReference>
<keyword evidence="8" id="KW-1133">Transmembrane helix</keyword>
<keyword evidence="5 7" id="KW-0862">Zinc</keyword>
<name>A0A1G4IMI4_9SACH</name>
<dbReference type="EMBL" id="LT598460">
    <property type="protein sequence ID" value="SCU77860.1"/>
    <property type="molecule type" value="Genomic_DNA"/>
</dbReference>
<dbReference type="GO" id="GO:0000328">
    <property type="term" value="C:fungal-type vacuole lumen"/>
    <property type="evidence" value="ECO:0007669"/>
    <property type="project" value="TreeGrafter"/>
</dbReference>
<dbReference type="SUPFAM" id="SSF53187">
    <property type="entry name" value="Zn-dependent exopeptidases"/>
    <property type="match status" value="1"/>
</dbReference>
<evidence type="ECO:0000259" key="9">
    <source>
        <dbReference type="Pfam" id="PF07687"/>
    </source>
</evidence>
<dbReference type="InterPro" id="IPR036264">
    <property type="entry name" value="Bact_exopeptidase_dim_dom"/>
</dbReference>
<dbReference type="PIRSF" id="PIRSF037217">
    <property type="entry name" value="Carboxypeptidase_S"/>
    <property type="match status" value="1"/>
</dbReference>
<keyword evidence="8" id="KW-0812">Transmembrane</keyword>
<feature type="transmembrane region" description="Helical" evidence="8">
    <location>
        <begin position="20"/>
        <end position="41"/>
    </location>
</feature>
<protein>
    <submittedName>
        <fullName evidence="10">LADA_0A02586g1_1</fullName>
    </submittedName>
</protein>
<dbReference type="InterPro" id="IPR002933">
    <property type="entry name" value="Peptidase_M20"/>
</dbReference>
<feature type="active site" evidence="6">
    <location>
        <position position="163"/>
    </location>
</feature>
<evidence type="ECO:0000256" key="5">
    <source>
        <dbReference type="ARBA" id="ARBA00022833"/>
    </source>
</evidence>
<dbReference type="InterPro" id="IPR011650">
    <property type="entry name" value="Peptidase_M20_dimer"/>
</dbReference>
<evidence type="ECO:0000256" key="8">
    <source>
        <dbReference type="SAM" id="Phobius"/>
    </source>
</evidence>
<keyword evidence="4" id="KW-0378">Hydrolase</keyword>
<dbReference type="GO" id="GO:0051603">
    <property type="term" value="P:proteolysis involved in protein catabolic process"/>
    <property type="evidence" value="ECO:0007669"/>
    <property type="project" value="TreeGrafter"/>
</dbReference>
<comment type="similarity">
    <text evidence="1">Belongs to the peptidase M20A family.</text>
</comment>